<evidence type="ECO:0000313" key="1">
    <source>
        <dbReference type="EMBL" id="DAG04069.1"/>
    </source>
</evidence>
<organism evidence="1">
    <name type="scientific">Myoviridae sp. ctbEa13</name>
    <dbReference type="NCBI Taxonomy" id="2825136"/>
    <lineage>
        <taxon>Viruses</taxon>
        <taxon>Duplodnaviria</taxon>
        <taxon>Heunggongvirae</taxon>
        <taxon>Uroviricota</taxon>
        <taxon>Caudoviricetes</taxon>
    </lineage>
</organism>
<sequence length="44" mass="5171">MKVNTFMVILNKIDSFLTICINSMLNFQFLNSFTPLRRSFLKPS</sequence>
<protein>
    <submittedName>
        <fullName evidence="1">Uncharacterized protein</fullName>
    </submittedName>
</protein>
<name>A0A8S5VBI1_9CAUD</name>
<dbReference type="EMBL" id="BK016237">
    <property type="protein sequence ID" value="DAG04069.1"/>
    <property type="molecule type" value="Genomic_DNA"/>
</dbReference>
<reference evidence="1" key="1">
    <citation type="journal article" date="2021" name="Proc. Natl. Acad. Sci. U.S.A.">
        <title>A Catalog of Tens of Thousands of Viruses from Human Metagenomes Reveals Hidden Associations with Chronic Diseases.</title>
        <authorList>
            <person name="Tisza M.J."/>
            <person name="Buck C.B."/>
        </authorList>
    </citation>
    <scope>NUCLEOTIDE SEQUENCE</scope>
    <source>
        <strain evidence="1">CtbEa13</strain>
    </source>
</reference>
<proteinExistence type="predicted"/>
<accession>A0A8S5VBI1</accession>